<comment type="caution">
    <text evidence="6">The sequence shown here is derived from an EMBL/GenBank/DDBJ whole genome shotgun (WGS) entry which is preliminary data.</text>
</comment>
<evidence type="ECO:0008006" key="8">
    <source>
        <dbReference type="Google" id="ProtNLM"/>
    </source>
</evidence>
<dbReference type="InterPro" id="IPR040077">
    <property type="entry name" value="GST_C_Theta"/>
</dbReference>
<dbReference type="Pfam" id="PF02798">
    <property type="entry name" value="GST_N"/>
    <property type="match status" value="1"/>
</dbReference>
<accession>A0AAV7G5M6</accession>
<dbReference type="InterPro" id="IPR040079">
    <property type="entry name" value="Glutathione_S-Trfase"/>
</dbReference>
<protein>
    <recommendedName>
        <fullName evidence="8">Glutathione S-transferase</fullName>
    </recommendedName>
</protein>
<dbReference type="InterPro" id="IPR004045">
    <property type="entry name" value="Glutathione_S-Trfase_N"/>
</dbReference>
<keyword evidence="2" id="KW-0216">Detoxification</keyword>
<evidence type="ECO:0000256" key="3">
    <source>
        <dbReference type="ARBA" id="ARBA00022679"/>
    </source>
</evidence>
<keyword evidence="3" id="KW-0808">Transferase</keyword>
<dbReference type="PANTHER" id="PTHR44750:SF1">
    <property type="entry name" value="GLUTATHIONE S-TRANSFERASE T1-RELATED"/>
    <property type="match status" value="1"/>
</dbReference>
<evidence type="ECO:0000259" key="4">
    <source>
        <dbReference type="PROSITE" id="PS50404"/>
    </source>
</evidence>
<dbReference type="CDD" id="cd03050">
    <property type="entry name" value="GST_N_Theta"/>
    <property type="match status" value="1"/>
</dbReference>
<dbReference type="InterPro" id="IPR036282">
    <property type="entry name" value="Glutathione-S-Trfase_C_sf"/>
</dbReference>
<dbReference type="SFLD" id="SFLDG01153">
    <property type="entry name" value="Main.4:_Theta-like"/>
    <property type="match status" value="1"/>
</dbReference>
<feature type="domain" description="GST N-terminal" evidence="4">
    <location>
        <begin position="129"/>
        <end position="210"/>
    </location>
</feature>
<dbReference type="CDD" id="cd03183">
    <property type="entry name" value="GST_C_Theta"/>
    <property type="match status" value="1"/>
</dbReference>
<dbReference type="InterPro" id="IPR010987">
    <property type="entry name" value="Glutathione-S-Trfase_C-like"/>
</dbReference>
<evidence type="ECO:0000313" key="6">
    <source>
        <dbReference type="EMBL" id="KAH0451450.1"/>
    </source>
</evidence>
<dbReference type="GO" id="GO:0016740">
    <property type="term" value="F:transferase activity"/>
    <property type="evidence" value="ECO:0007669"/>
    <property type="project" value="UniProtKB-KW"/>
</dbReference>
<dbReference type="Gene3D" id="3.40.30.10">
    <property type="entry name" value="Glutaredoxin"/>
    <property type="match status" value="1"/>
</dbReference>
<evidence type="ECO:0000256" key="1">
    <source>
        <dbReference type="ARBA" id="ARBA00009899"/>
    </source>
</evidence>
<dbReference type="InterPro" id="IPR043377">
    <property type="entry name" value="GSTT1/2/3"/>
</dbReference>
<dbReference type="PANTHER" id="PTHR44750">
    <property type="entry name" value="GLUTATHIONE S-TRANSFERASE T1-RELATED"/>
    <property type="match status" value="1"/>
</dbReference>
<dbReference type="Proteomes" id="UP000775213">
    <property type="component" value="Unassembled WGS sequence"/>
</dbReference>
<keyword evidence="7" id="KW-1185">Reference proteome</keyword>
<dbReference type="PROSITE" id="PS50404">
    <property type="entry name" value="GST_NTER"/>
    <property type="match status" value="1"/>
</dbReference>
<dbReference type="AlphaFoldDB" id="A0AAV7G5M6"/>
<reference evidence="6 7" key="1">
    <citation type="journal article" date="2021" name="Hortic Res">
        <title>Chromosome-scale assembly of the Dendrobium chrysotoxum genome enhances the understanding of orchid evolution.</title>
        <authorList>
            <person name="Zhang Y."/>
            <person name="Zhang G.Q."/>
            <person name="Zhang D."/>
            <person name="Liu X.D."/>
            <person name="Xu X.Y."/>
            <person name="Sun W.H."/>
            <person name="Yu X."/>
            <person name="Zhu X."/>
            <person name="Wang Z.W."/>
            <person name="Zhao X."/>
            <person name="Zhong W.Y."/>
            <person name="Chen H."/>
            <person name="Yin W.L."/>
            <person name="Huang T."/>
            <person name="Niu S.C."/>
            <person name="Liu Z.J."/>
        </authorList>
    </citation>
    <scope>NUCLEOTIDE SEQUENCE [LARGE SCALE GENOMIC DNA]</scope>
    <source>
        <tissue evidence="6">Fresh leaves</tissue>
    </source>
</reference>
<dbReference type="PROSITE" id="PS50405">
    <property type="entry name" value="GST_CTER"/>
    <property type="match status" value="1"/>
</dbReference>
<organism evidence="6 7">
    <name type="scientific">Dendrobium chrysotoxum</name>
    <name type="common">Orchid</name>
    <dbReference type="NCBI Taxonomy" id="161865"/>
    <lineage>
        <taxon>Eukaryota</taxon>
        <taxon>Viridiplantae</taxon>
        <taxon>Streptophyta</taxon>
        <taxon>Embryophyta</taxon>
        <taxon>Tracheophyta</taxon>
        <taxon>Spermatophyta</taxon>
        <taxon>Magnoliopsida</taxon>
        <taxon>Liliopsida</taxon>
        <taxon>Asparagales</taxon>
        <taxon>Orchidaceae</taxon>
        <taxon>Epidendroideae</taxon>
        <taxon>Malaxideae</taxon>
        <taxon>Dendrobiinae</taxon>
        <taxon>Dendrobium</taxon>
    </lineage>
</organism>
<dbReference type="SFLD" id="SFLDG00358">
    <property type="entry name" value="Main_(cytGST)"/>
    <property type="match status" value="1"/>
</dbReference>
<dbReference type="Gene3D" id="1.20.1050.10">
    <property type="match status" value="1"/>
</dbReference>
<dbReference type="InterPro" id="IPR036249">
    <property type="entry name" value="Thioredoxin-like_sf"/>
</dbReference>
<evidence type="ECO:0000313" key="7">
    <source>
        <dbReference type="Proteomes" id="UP000775213"/>
    </source>
</evidence>
<dbReference type="InterPro" id="IPR040075">
    <property type="entry name" value="GST_N_Theta"/>
</dbReference>
<proteinExistence type="inferred from homology"/>
<dbReference type="EMBL" id="JAGFBR010000017">
    <property type="protein sequence ID" value="KAH0451450.1"/>
    <property type="molecule type" value="Genomic_DNA"/>
</dbReference>
<feature type="domain" description="GST C-terminal" evidence="5">
    <location>
        <begin position="217"/>
        <end position="362"/>
    </location>
</feature>
<name>A0AAV7G5M6_DENCH</name>
<evidence type="ECO:0000259" key="5">
    <source>
        <dbReference type="PROSITE" id="PS50405"/>
    </source>
</evidence>
<dbReference type="FunFam" id="1.20.1050.10:FF:000039">
    <property type="entry name" value="Glutathione S-transferase theta-1"/>
    <property type="match status" value="1"/>
</dbReference>
<evidence type="ECO:0000256" key="2">
    <source>
        <dbReference type="ARBA" id="ARBA00022575"/>
    </source>
</evidence>
<dbReference type="SFLD" id="SFLDS00019">
    <property type="entry name" value="Glutathione_Transferase_(cytos"/>
    <property type="match status" value="1"/>
</dbReference>
<comment type="similarity">
    <text evidence="1">Belongs to the GST superfamily. Theta family.</text>
</comment>
<dbReference type="SUPFAM" id="SSF47616">
    <property type="entry name" value="GST C-terminal domain-like"/>
    <property type="match status" value="1"/>
</dbReference>
<gene>
    <name evidence="6" type="ORF">IEQ34_018749</name>
</gene>
<dbReference type="GO" id="GO:0009407">
    <property type="term" value="P:toxin catabolic process"/>
    <property type="evidence" value="ECO:0007669"/>
    <property type="project" value="UniProtKB-ARBA"/>
</dbReference>
<sequence length="362" mass="40525">MVAKSNCGGGKTTHETMSSSPCDGIAFPFIVDSSVGYDYPLYALGEQSGLSMHLIGSKTLNGDQVLHMMTGKKLSLKKSQAYEIFIEVISGPAPYYGVISPRFWTSVSTLPPLKLLVEFSFEDARREKMKLKVYADRLSQPSRAIIIFCKVNGIDFEEVRIDLVKGEHKLPEYKDINPMAQVPAIVDERLKLSESHAILRYIADTSPGVADHWYPADPSSRAKVNSILDWHHSNLRLGSVTFVMNTVLAPIFGRTLNPQAATEAEKLLSSSFSNIESMWLSGDAKFLLGNPHPSIADLSLVCEIMQSELWHDKDRERILEPHPKILQWVENVKKATNPYFEDVHTTLYKAKEMLKAKQSKSP</sequence>
<dbReference type="SUPFAM" id="SSF52833">
    <property type="entry name" value="Thioredoxin-like"/>
    <property type="match status" value="1"/>
</dbReference>